<evidence type="ECO:0000256" key="2">
    <source>
        <dbReference type="SAM" id="SignalP"/>
    </source>
</evidence>
<feature type="compositionally biased region" description="Low complexity" evidence="1">
    <location>
        <begin position="168"/>
        <end position="225"/>
    </location>
</feature>
<feature type="chain" id="PRO_5042059076" evidence="2">
    <location>
        <begin position="28"/>
        <end position="347"/>
    </location>
</feature>
<feature type="compositionally biased region" description="Low complexity" evidence="1">
    <location>
        <begin position="253"/>
        <end position="294"/>
    </location>
</feature>
<dbReference type="Proteomes" id="UP001219355">
    <property type="component" value="Chromosome 5"/>
</dbReference>
<dbReference type="AlphaFoldDB" id="A0AAF0DNR9"/>
<accession>A0AAF0DNR9</accession>
<feature type="signal peptide" evidence="2">
    <location>
        <begin position="1"/>
        <end position="27"/>
    </location>
</feature>
<evidence type="ECO:0000256" key="1">
    <source>
        <dbReference type="SAM" id="MobiDB-lite"/>
    </source>
</evidence>
<protein>
    <submittedName>
        <fullName evidence="3">Uncharacterized protein</fullName>
    </submittedName>
</protein>
<name>A0AAF0DNR9_9EURO</name>
<evidence type="ECO:0000313" key="4">
    <source>
        <dbReference type="Proteomes" id="UP001219355"/>
    </source>
</evidence>
<feature type="region of interest" description="Disordered" evidence="1">
    <location>
        <begin position="151"/>
        <end position="330"/>
    </location>
</feature>
<feature type="compositionally biased region" description="Basic and acidic residues" evidence="1">
    <location>
        <begin position="295"/>
        <end position="330"/>
    </location>
</feature>
<gene>
    <name evidence="3" type="ORF">PRK78_007104</name>
</gene>
<sequence>MRIVPASLPVWLFVGAVLSGDDGGGQGRPNEQSLVEDAIGAWNKDIITINTFMDAVNIGIDPNPGQPAVDASRDEITQLQILAKVSNLDQKGLEAAGRLQKTIPEETSELKVLAGNRENEEVEDFLNKLRCQSILPDTQTLWQSASFAVGSKRTPSVPFPKVCSQPVSQRPRTRTSQMTRTQTTESTRMTTETTQRTTRTEESVTTTRTETTSETQRPTSSTRTSTETERRTTSTEQSMTTTRTETTRETERPTTSTETTQRTTRTEESMTTTQTTRQTERPTSTQESMTTMRTETTRETERPTSSEERTTRTEETRETERPTRPAERNKNEYINSFRILRRKAVVY</sequence>
<feature type="compositionally biased region" description="Low complexity" evidence="1">
    <location>
        <begin position="234"/>
        <end position="244"/>
    </location>
</feature>
<keyword evidence="4" id="KW-1185">Reference proteome</keyword>
<keyword evidence="2" id="KW-0732">Signal</keyword>
<dbReference type="EMBL" id="CP120631">
    <property type="protein sequence ID" value="WEW61613.1"/>
    <property type="molecule type" value="Genomic_DNA"/>
</dbReference>
<organism evidence="3 4">
    <name type="scientific">Emydomyces testavorans</name>
    <dbReference type="NCBI Taxonomy" id="2070801"/>
    <lineage>
        <taxon>Eukaryota</taxon>
        <taxon>Fungi</taxon>
        <taxon>Dikarya</taxon>
        <taxon>Ascomycota</taxon>
        <taxon>Pezizomycotina</taxon>
        <taxon>Eurotiomycetes</taxon>
        <taxon>Eurotiomycetidae</taxon>
        <taxon>Onygenales</taxon>
        <taxon>Nannizziopsiaceae</taxon>
        <taxon>Emydomyces</taxon>
    </lineage>
</organism>
<proteinExistence type="predicted"/>
<evidence type="ECO:0000313" key="3">
    <source>
        <dbReference type="EMBL" id="WEW61613.1"/>
    </source>
</evidence>
<reference evidence="3" key="1">
    <citation type="submission" date="2023-03" db="EMBL/GenBank/DDBJ databases">
        <title>Emydomyces testavorans Genome Sequence.</title>
        <authorList>
            <person name="Hoyer L."/>
        </authorList>
    </citation>
    <scope>NUCLEOTIDE SEQUENCE</scope>
    <source>
        <strain evidence="3">16-2883</strain>
    </source>
</reference>